<gene>
    <name evidence="3" type="ORF">SAMN06265377_0773</name>
</gene>
<name>A0A285MF60_9FLAO</name>
<dbReference type="EMBL" id="OBEH01000001">
    <property type="protein sequence ID" value="SNY95107.1"/>
    <property type="molecule type" value="Genomic_DNA"/>
</dbReference>
<sequence>MKKSIVFVGALLMGVCLLFNVGCKSEKNQETSLFEENSDTWFTDGDSKWEFVNNELIGKADSTSGFVITHDKYRNFELSLEFQPDSTINSGVFVQCAKPEMSATDCHELNIWDLHPNQDFRTGSIVTKVKPYEIVETLNVWNTYKAITEDGNIKVYVNNVLTSSIEKDTLVEGHIGLQAMGTGTIKFRKISLKKM</sequence>
<dbReference type="InterPro" id="IPR010496">
    <property type="entry name" value="AL/BT2_dom"/>
</dbReference>
<feature type="chain" id="PRO_5012267370" description="3-keto-alpha-glucoside-1,2-lyase/3-keto-2-hydroxy-glucal hydratase domain-containing protein" evidence="1">
    <location>
        <begin position="19"/>
        <end position="195"/>
    </location>
</feature>
<proteinExistence type="predicted"/>
<dbReference type="GO" id="GO:0016787">
    <property type="term" value="F:hydrolase activity"/>
    <property type="evidence" value="ECO:0007669"/>
    <property type="project" value="InterPro"/>
</dbReference>
<feature type="domain" description="3-keto-alpha-glucoside-1,2-lyase/3-keto-2-hydroxy-glucal hydratase" evidence="2">
    <location>
        <begin position="31"/>
        <end position="193"/>
    </location>
</feature>
<evidence type="ECO:0000313" key="3">
    <source>
        <dbReference type="EMBL" id="SNY95107.1"/>
    </source>
</evidence>
<accession>A0A285MF60</accession>
<evidence type="ECO:0000256" key="1">
    <source>
        <dbReference type="SAM" id="SignalP"/>
    </source>
</evidence>
<evidence type="ECO:0000259" key="2">
    <source>
        <dbReference type="Pfam" id="PF06439"/>
    </source>
</evidence>
<keyword evidence="1" id="KW-0732">Signal</keyword>
<keyword evidence="4" id="KW-1185">Reference proteome</keyword>
<feature type="signal peptide" evidence="1">
    <location>
        <begin position="1"/>
        <end position="18"/>
    </location>
</feature>
<dbReference type="Pfam" id="PF06439">
    <property type="entry name" value="3keto-disac_hyd"/>
    <property type="match status" value="1"/>
</dbReference>
<dbReference type="RefSeq" id="WP_097044438.1">
    <property type="nucleotide sequence ID" value="NZ_OBEH01000001.1"/>
</dbReference>
<dbReference type="Gene3D" id="2.60.120.560">
    <property type="entry name" value="Exo-inulinase, domain 1"/>
    <property type="match status" value="1"/>
</dbReference>
<organism evidence="3 4">
    <name type="scientific">Flagellimonas pacifica</name>
    <dbReference type="NCBI Taxonomy" id="1247520"/>
    <lineage>
        <taxon>Bacteria</taxon>
        <taxon>Pseudomonadati</taxon>
        <taxon>Bacteroidota</taxon>
        <taxon>Flavobacteriia</taxon>
        <taxon>Flavobacteriales</taxon>
        <taxon>Flavobacteriaceae</taxon>
        <taxon>Flagellimonas</taxon>
    </lineage>
</organism>
<protein>
    <recommendedName>
        <fullName evidence="2">3-keto-alpha-glucoside-1,2-lyase/3-keto-2-hydroxy-glucal hydratase domain-containing protein</fullName>
    </recommendedName>
</protein>
<dbReference type="OrthoDB" id="259356at2"/>
<reference evidence="4" key="1">
    <citation type="submission" date="2017-09" db="EMBL/GenBank/DDBJ databases">
        <authorList>
            <person name="Varghese N."/>
            <person name="Submissions S."/>
        </authorList>
    </citation>
    <scope>NUCLEOTIDE SEQUENCE [LARGE SCALE GENOMIC DNA]</scope>
    <source>
        <strain evidence="4">DSM 25885</strain>
    </source>
</reference>
<dbReference type="AlphaFoldDB" id="A0A285MF60"/>
<evidence type="ECO:0000313" key="4">
    <source>
        <dbReference type="Proteomes" id="UP000219048"/>
    </source>
</evidence>
<dbReference type="Proteomes" id="UP000219048">
    <property type="component" value="Unassembled WGS sequence"/>
</dbReference>